<dbReference type="RefSeq" id="WP_152718209.1">
    <property type="nucleotide sequence ID" value="NZ_VOSJ01000567.1"/>
</dbReference>
<sequence length="82" mass="9203">MPRFYFDVQAGTRFTADEVGLEVDSVDAAEYEAARAAAEMGRDQLPNGDACNVTIAVRDERRQQVVTVRVAMEVYRNEPAHR</sequence>
<comment type="caution">
    <text evidence="2">The sequence shown here is derived from an EMBL/GenBank/DDBJ whole genome shotgun (WGS) entry which is preliminary data.</text>
</comment>
<dbReference type="InterPro" id="IPR054189">
    <property type="entry name" value="DUF6894"/>
</dbReference>
<dbReference type="EMBL" id="VOSK01000529">
    <property type="protein sequence ID" value="MPR31065.1"/>
    <property type="molecule type" value="Genomic_DNA"/>
</dbReference>
<dbReference type="Pfam" id="PF21834">
    <property type="entry name" value="DUF6894"/>
    <property type="match status" value="1"/>
</dbReference>
<evidence type="ECO:0000259" key="1">
    <source>
        <dbReference type="Pfam" id="PF21834"/>
    </source>
</evidence>
<dbReference type="Proteomes" id="UP000403266">
    <property type="component" value="Unassembled WGS sequence"/>
</dbReference>
<accession>A0A5N7MVQ5</accession>
<feature type="domain" description="DUF6894" evidence="1">
    <location>
        <begin position="3"/>
        <end position="70"/>
    </location>
</feature>
<name>A0A5N7MVQ5_9HYPH</name>
<gene>
    <name evidence="2" type="ORF">FS320_40695</name>
</gene>
<dbReference type="AlphaFoldDB" id="A0A5N7MVQ5"/>
<evidence type="ECO:0000313" key="3">
    <source>
        <dbReference type="Proteomes" id="UP000403266"/>
    </source>
</evidence>
<reference evidence="2 3" key="1">
    <citation type="journal article" date="2019" name="Syst. Appl. Microbiol.">
        <title>Microvirga tunisiensis sp. nov., a root nodule symbiotic bacterium isolated from Lupinus micranthus and L. luteus grown in Northern Tunisia.</title>
        <authorList>
            <person name="Msaddak A."/>
            <person name="Rejili M."/>
            <person name="Duran D."/>
            <person name="Mars M."/>
            <person name="Palacios J.M."/>
            <person name="Ruiz-Argueso T."/>
            <person name="Rey L."/>
            <person name="Imperial J."/>
        </authorList>
    </citation>
    <scope>NUCLEOTIDE SEQUENCE [LARGE SCALE GENOMIC DNA]</scope>
    <source>
        <strain evidence="2 3">Lmie10</strain>
    </source>
</reference>
<proteinExistence type="predicted"/>
<evidence type="ECO:0000313" key="2">
    <source>
        <dbReference type="EMBL" id="MPR31065.1"/>
    </source>
</evidence>
<organism evidence="2 3">
    <name type="scientific">Microvirga tunisiensis</name>
    <dbReference type="NCBI Taxonomy" id="2108360"/>
    <lineage>
        <taxon>Bacteria</taxon>
        <taxon>Pseudomonadati</taxon>
        <taxon>Pseudomonadota</taxon>
        <taxon>Alphaproteobacteria</taxon>
        <taxon>Hyphomicrobiales</taxon>
        <taxon>Methylobacteriaceae</taxon>
        <taxon>Microvirga</taxon>
    </lineage>
</organism>
<protein>
    <recommendedName>
        <fullName evidence="1">DUF6894 domain-containing protein</fullName>
    </recommendedName>
</protein>
<keyword evidence="3" id="KW-1185">Reference proteome</keyword>
<dbReference type="OrthoDB" id="7999101at2"/>